<dbReference type="Proteomes" id="UP000471026">
    <property type="component" value="Unassembled WGS sequence"/>
</dbReference>
<evidence type="ECO:0000256" key="2">
    <source>
        <dbReference type="ARBA" id="ARBA00009695"/>
    </source>
</evidence>
<sequence length="254" mass="27932">MTESERYGSRRRRASDTHRGPAAPTASAESSGEAEADPREVARAIVLRQLSASAKSRRQLEDKLADRNVPEDVAREVLDRFEEVNLVDDRAYAGMFVRSRAETRRLSRSALRRELAQRGITGEIADEALEQRSDDDELRDAHVLVRKKLPAAVDPSDRKERDRLTRRLVSMLGRKGYPPGLAFAVVKEELGALESSAEEFASEESAGDEFAGDEFSTGGFPGDGFSGDEYAAGRSTVGGRDRPDPDGAHVWDTP</sequence>
<feature type="compositionally biased region" description="Basic and acidic residues" evidence="6">
    <location>
        <begin position="239"/>
        <end position="254"/>
    </location>
</feature>
<comment type="similarity">
    <text evidence="2 5">Belongs to the RecX family.</text>
</comment>
<dbReference type="PANTHER" id="PTHR33602">
    <property type="entry name" value="REGULATORY PROTEIN RECX FAMILY PROTEIN"/>
    <property type="match status" value="1"/>
</dbReference>
<evidence type="ECO:0000256" key="5">
    <source>
        <dbReference type="HAMAP-Rule" id="MF_01114"/>
    </source>
</evidence>
<evidence type="ECO:0000259" key="7">
    <source>
        <dbReference type="Pfam" id="PF02631"/>
    </source>
</evidence>
<dbReference type="HAMAP" id="MF_01114">
    <property type="entry name" value="RecX"/>
    <property type="match status" value="1"/>
</dbReference>
<reference evidence="9 10" key="1">
    <citation type="submission" date="2019-11" db="EMBL/GenBank/DDBJ databases">
        <title>Draft genome sequence of Kocuria indica DP-K7, a methyl red degrading Actinobacterium.</title>
        <authorList>
            <person name="Kumaran S."/>
            <person name="Tischler D."/>
            <person name="Ngo A.C.R."/>
            <person name="Schultes F."/>
        </authorList>
    </citation>
    <scope>NUCLEOTIDE SEQUENCE [LARGE SCALE GENOMIC DNA]</scope>
    <source>
        <strain evidence="9 10">DP-K7</strain>
    </source>
</reference>
<accession>A0A6N9QZG3</accession>
<dbReference type="GO" id="GO:0006282">
    <property type="term" value="P:regulation of DNA repair"/>
    <property type="evidence" value="ECO:0007669"/>
    <property type="project" value="UniProtKB-UniRule"/>
</dbReference>
<evidence type="ECO:0000256" key="1">
    <source>
        <dbReference type="ARBA" id="ARBA00004496"/>
    </source>
</evidence>
<dbReference type="RefSeq" id="WP_162229761.1">
    <property type="nucleotide sequence ID" value="NZ_WMHZ01000012.1"/>
</dbReference>
<protein>
    <recommendedName>
        <fullName evidence="3 5">Regulatory protein RecX</fullName>
    </recommendedName>
</protein>
<feature type="compositionally biased region" description="Basic and acidic residues" evidence="6">
    <location>
        <begin position="1"/>
        <end position="19"/>
    </location>
</feature>
<evidence type="ECO:0000313" key="9">
    <source>
        <dbReference type="EMBL" id="NDO78413.1"/>
    </source>
</evidence>
<dbReference type="EMBL" id="WMHZ01000012">
    <property type="protein sequence ID" value="NDO78413.1"/>
    <property type="molecule type" value="Genomic_DNA"/>
</dbReference>
<evidence type="ECO:0000313" key="10">
    <source>
        <dbReference type="Proteomes" id="UP000471026"/>
    </source>
</evidence>
<feature type="domain" description="RecX second three-helical" evidence="7">
    <location>
        <begin position="88"/>
        <end position="129"/>
    </location>
</feature>
<dbReference type="InterPro" id="IPR003783">
    <property type="entry name" value="Regulatory_RecX"/>
</dbReference>
<dbReference type="GO" id="GO:0005737">
    <property type="term" value="C:cytoplasm"/>
    <property type="evidence" value="ECO:0007669"/>
    <property type="project" value="UniProtKB-SubCell"/>
</dbReference>
<feature type="region of interest" description="Disordered" evidence="6">
    <location>
        <begin position="194"/>
        <end position="254"/>
    </location>
</feature>
<feature type="domain" description="RecX first three-helical" evidence="8">
    <location>
        <begin position="42"/>
        <end position="80"/>
    </location>
</feature>
<dbReference type="InterPro" id="IPR053926">
    <property type="entry name" value="RecX_HTH_1st"/>
</dbReference>
<dbReference type="Pfam" id="PF21982">
    <property type="entry name" value="RecX_HTH1"/>
    <property type="match status" value="1"/>
</dbReference>
<dbReference type="InterPro" id="IPR053924">
    <property type="entry name" value="RecX_HTH_2nd"/>
</dbReference>
<feature type="compositionally biased region" description="Acidic residues" evidence="6">
    <location>
        <begin position="196"/>
        <end position="212"/>
    </location>
</feature>
<name>A0A6N9QZG3_9MICC</name>
<dbReference type="AlphaFoldDB" id="A0A6N9QZG3"/>
<comment type="function">
    <text evidence="5">Modulates RecA activity.</text>
</comment>
<dbReference type="InterPro" id="IPR036388">
    <property type="entry name" value="WH-like_DNA-bd_sf"/>
</dbReference>
<proteinExistence type="inferred from homology"/>
<evidence type="ECO:0000256" key="6">
    <source>
        <dbReference type="SAM" id="MobiDB-lite"/>
    </source>
</evidence>
<dbReference type="Gene3D" id="1.10.10.10">
    <property type="entry name" value="Winged helix-like DNA-binding domain superfamily/Winged helix DNA-binding domain"/>
    <property type="match status" value="1"/>
</dbReference>
<gene>
    <name evidence="5" type="primary">recX</name>
    <name evidence="9" type="ORF">GKZ75_09305</name>
</gene>
<organism evidence="9 10">
    <name type="scientific">Kocuria marina subsp. indica</name>
    <dbReference type="NCBI Taxonomy" id="1049583"/>
    <lineage>
        <taxon>Bacteria</taxon>
        <taxon>Bacillati</taxon>
        <taxon>Actinomycetota</taxon>
        <taxon>Actinomycetes</taxon>
        <taxon>Micrococcales</taxon>
        <taxon>Micrococcaceae</taxon>
        <taxon>Kocuria</taxon>
    </lineage>
</organism>
<keyword evidence="4 5" id="KW-0963">Cytoplasm</keyword>
<comment type="subcellular location">
    <subcellularLocation>
        <location evidence="1 5">Cytoplasm</location>
    </subcellularLocation>
</comment>
<evidence type="ECO:0000256" key="4">
    <source>
        <dbReference type="ARBA" id="ARBA00022490"/>
    </source>
</evidence>
<feature type="compositionally biased region" description="Low complexity" evidence="6">
    <location>
        <begin position="21"/>
        <end position="33"/>
    </location>
</feature>
<evidence type="ECO:0000259" key="8">
    <source>
        <dbReference type="Pfam" id="PF21982"/>
    </source>
</evidence>
<feature type="region of interest" description="Disordered" evidence="6">
    <location>
        <begin position="1"/>
        <end position="40"/>
    </location>
</feature>
<dbReference type="Pfam" id="PF02631">
    <property type="entry name" value="RecX_HTH2"/>
    <property type="match status" value="1"/>
</dbReference>
<evidence type="ECO:0000256" key="3">
    <source>
        <dbReference type="ARBA" id="ARBA00018111"/>
    </source>
</evidence>
<dbReference type="PANTHER" id="PTHR33602:SF1">
    <property type="entry name" value="REGULATORY PROTEIN RECX FAMILY PROTEIN"/>
    <property type="match status" value="1"/>
</dbReference>
<comment type="caution">
    <text evidence="9">The sequence shown here is derived from an EMBL/GenBank/DDBJ whole genome shotgun (WGS) entry which is preliminary data.</text>
</comment>